<dbReference type="Pfam" id="PF17659">
    <property type="entry name" value="RADX"/>
    <property type="match status" value="1"/>
</dbReference>
<dbReference type="GO" id="GO:0003697">
    <property type="term" value="F:single-stranded DNA binding"/>
    <property type="evidence" value="ECO:0007669"/>
    <property type="project" value="InterPro"/>
</dbReference>
<gene>
    <name evidence="2" type="ORF">NDU88_001774</name>
</gene>
<dbReference type="PANTHER" id="PTHR14944:SF2">
    <property type="entry name" value="RPA-RELATED PROTEIN RADX"/>
    <property type="match status" value="1"/>
</dbReference>
<dbReference type="InterPro" id="IPR040893">
    <property type="entry name" value="RADX"/>
</dbReference>
<dbReference type="SUPFAM" id="SSF50249">
    <property type="entry name" value="Nucleic acid-binding proteins"/>
    <property type="match status" value="2"/>
</dbReference>
<evidence type="ECO:0008006" key="4">
    <source>
        <dbReference type="Google" id="ProtNLM"/>
    </source>
</evidence>
<protein>
    <recommendedName>
        <fullName evidence="4">RPA-related protein RADX</fullName>
    </recommendedName>
</protein>
<keyword evidence="3" id="KW-1185">Reference proteome</keyword>
<evidence type="ECO:0000313" key="3">
    <source>
        <dbReference type="Proteomes" id="UP001066276"/>
    </source>
</evidence>
<dbReference type="Proteomes" id="UP001066276">
    <property type="component" value="Chromosome 2_1"/>
</dbReference>
<dbReference type="AlphaFoldDB" id="A0AAV7V8R2"/>
<feature type="compositionally biased region" description="Basic and acidic residues" evidence="1">
    <location>
        <begin position="600"/>
        <end position="614"/>
    </location>
</feature>
<feature type="compositionally biased region" description="Polar residues" evidence="1">
    <location>
        <begin position="578"/>
        <end position="594"/>
    </location>
</feature>
<name>A0AAV7V8R2_PLEWA</name>
<organism evidence="2 3">
    <name type="scientific">Pleurodeles waltl</name>
    <name type="common">Iberian ribbed newt</name>
    <dbReference type="NCBI Taxonomy" id="8319"/>
    <lineage>
        <taxon>Eukaryota</taxon>
        <taxon>Metazoa</taxon>
        <taxon>Chordata</taxon>
        <taxon>Craniata</taxon>
        <taxon>Vertebrata</taxon>
        <taxon>Euteleostomi</taxon>
        <taxon>Amphibia</taxon>
        <taxon>Batrachia</taxon>
        <taxon>Caudata</taxon>
        <taxon>Salamandroidea</taxon>
        <taxon>Salamandridae</taxon>
        <taxon>Pleurodelinae</taxon>
        <taxon>Pleurodeles</taxon>
    </lineage>
</organism>
<comment type="caution">
    <text evidence="2">The sequence shown here is derived from an EMBL/GenBank/DDBJ whole genome shotgun (WGS) entry which is preliminary data.</text>
</comment>
<feature type="compositionally biased region" description="Basic and acidic residues" evidence="1">
    <location>
        <begin position="670"/>
        <end position="684"/>
    </location>
</feature>
<evidence type="ECO:0000256" key="1">
    <source>
        <dbReference type="SAM" id="MobiDB-lite"/>
    </source>
</evidence>
<feature type="region of interest" description="Disordered" evidence="1">
    <location>
        <begin position="1"/>
        <end position="26"/>
    </location>
</feature>
<feature type="compositionally biased region" description="Basic and acidic residues" evidence="1">
    <location>
        <begin position="650"/>
        <end position="660"/>
    </location>
</feature>
<evidence type="ECO:0000313" key="2">
    <source>
        <dbReference type="EMBL" id="KAJ1197930.1"/>
    </source>
</evidence>
<sequence>MEIGVPERVREAADNDIGPEGTTPRPNSWLERTFLKVTTSPTLKLTIEDHQPVVIIAVERYLATVCTSENTTPAVSLAPRDNFCYDLTISDGVYQEKWHLDTGLNFLVQRNILKCGTEVNITKCSYIYDERRIGWGFMCIEELVCGNDGLTPKTLPCREHEKKKDPNLPLTGGMKHYLSLWNNEDPYGDIWIQNKVPDDQLNFNTFKMVSLSDLEMSWRNRKSFPPLLVKIMHKSRLLYFGKTRRKPDVPYQACFEVADQSGMMPLILWNSLCFEWFQSLRVGTVILLRQYVVKLSYPSRTRPVSRNTQMNMFTTIELGLNSLKPSAVINIVPDKQVKAEWKLPDVKYNFITRSELDSLPHNHSCDVIGLVTFVGRSQRKRKRSRPGFPDDCEGFWLYRWVQAVDGTSEQPFVLELFASSQPDIFENIHPMSYLVCTQMKLVRDSASTTTAYLTTTNESQIFITGFHKGQPYITNEKVKRFIRWTKTQTEAELLEKSAIGGYYHFPLAPDTFSLYNKDSKDEISFSTFGELKREIEELQYREHRRITVQGIIAAIQCISDDHTAKEVPGTEPVEEGELSSTPYETAESGGSPSVLSKARIQGEARRGQDERDRLALSAPESSQEQGLRNPSKRKKTRRDSNAQHDNPVSSKERPFDKESIEDVSQFSEPDEQRTNKSLDEREADEGKWESELWSDVNLNLIEHLKYCPLLPESIPRQFDYRYKEFLMQQFNVQPAKLKAKNYQSDEAVDKFKAASSLGYYILTIQDLNHRVAIDVAYFPVDATHPQDGVLRPRNPAGQSNTNCMKRMLQRFPLPGKTVKSVHDLNRLHLIFILDICNLGGDRVEVCLNRMYNPAEEINVEK</sequence>
<feature type="compositionally biased region" description="Polar residues" evidence="1">
    <location>
        <begin position="619"/>
        <end position="628"/>
    </location>
</feature>
<dbReference type="InterPro" id="IPR012340">
    <property type="entry name" value="NA-bd_OB-fold"/>
</dbReference>
<accession>A0AAV7V8R2</accession>
<dbReference type="PANTHER" id="PTHR14944">
    <property type="entry name" value="RPA-RELATED PROTEIN RADX"/>
    <property type="match status" value="1"/>
</dbReference>
<proteinExistence type="predicted"/>
<feature type="compositionally biased region" description="Basic and acidic residues" evidence="1">
    <location>
        <begin position="1"/>
        <end position="13"/>
    </location>
</feature>
<reference evidence="2" key="1">
    <citation type="journal article" date="2022" name="bioRxiv">
        <title>Sequencing and chromosome-scale assembly of the giantPleurodeles waltlgenome.</title>
        <authorList>
            <person name="Brown T."/>
            <person name="Elewa A."/>
            <person name="Iarovenko S."/>
            <person name="Subramanian E."/>
            <person name="Araus A.J."/>
            <person name="Petzold A."/>
            <person name="Susuki M."/>
            <person name="Suzuki K.-i.T."/>
            <person name="Hayashi T."/>
            <person name="Toyoda A."/>
            <person name="Oliveira C."/>
            <person name="Osipova E."/>
            <person name="Leigh N.D."/>
            <person name="Simon A."/>
            <person name="Yun M.H."/>
        </authorList>
    </citation>
    <scope>NUCLEOTIDE SEQUENCE</scope>
    <source>
        <strain evidence="2">20211129_DDA</strain>
        <tissue evidence="2">Liver</tissue>
    </source>
</reference>
<feature type="region of interest" description="Disordered" evidence="1">
    <location>
        <begin position="563"/>
        <end position="684"/>
    </location>
</feature>
<dbReference type="EMBL" id="JANPWB010000003">
    <property type="protein sequence ID" value="KAJ1197930.1"/>
    <property type="molecule type" value="Genomic_DNA"/>
</dbReference>